<keyword evidence="3" id="KW-1185">Reference proteome</keyword>
<dbReference type="SUPFAM" id="SSF52833">
    <property type="entry name" value="Thioredoxin-like"/>
    <property type="match status" value="1"/>
</dbReference>
<dbReference type="EMBL" id="CP017478">
    <property type="protein sequence ID" value="AOW21736.1"/>
    <property type="molecule type" value="Genomic_DNA"/>
</dbReference>
<dbReference type="PANTHER" id="PTHR42852">
    <property type="entry name" value="THIOL:DISULFIDE INTERCHANGE PROTEIN DSBE"/>
    <property type="match status" value="1"/>
</dbReference>
<gene>
    <name evidence="2" type="ORF">LPB138_14070</name>
</gene>
<name>A0A1D8PAZ9_9FLAO</name>
<protein>
    <submittedName>
        <fullName evidence="2">Alkyl hydroperoxide reductase</fullName>
    </submittedName>
</protein>
<dbReference type="CDD" id="cd02966">
    <property type="entry name" value="TlpA_like_family"/>
    <property type="match status" value="1"/>
</dbReference>
<dbReference type="PANTHER" id="PTHR42852:SF13">
    <property type="entry name" value="PROTEIN DIPZ"/>
    <property type="match status" value="1"/>
</dbReference>
<proteinExistence type="predicted"/>
<dbReference type="OrthoDB" id="616241at2"/>
<dbReference type="STRING" id="1850246.LPB138_14070"/>
<evidence type="ECO:0000313" key="3">
    <source>
        <dbReference type="Proteomes" id="UP000176050"/>
    </source>
</evidence>
<dbReference type="GO" id="GO:0016491">
    <property type="term" value="F:oxidoreductase activity"/>
    <property type="evidence" value="ECO:0007669"/>
    <property type="project" value="InterPro"/>
</dbReference>
<dbReference type="InterPro" id="IPR036249">
    <property type="entry name" value="Thioredoxin-like_sf"/>
</dbReference>
<dbReference type="PROSITE" id="PS51352">
    <property type="entry name" value="THIOREDOXIN_2"/>
    <property type="match status" value="1"/>
</dbReference>
<dbReference type="Gene3D" id="3.40.30.10">
    <property type="entry name" value="Glutaredoxin"/>
    <property type="match status" value="1"/>
</dbReference>
<feature type="domain" description="Thioredoxin" evidence="1">
    <location>
        <begin position="243"/>
        <end position="399"/>
    </location>
</feature>
<dbReference type="AlphaFoldDB" id="A0A1D8PAZ9"/>
<dbReference type="KEGG" id="lul:LPB138_14070"/>
<organism evidence="2 3">
    <name type="scientific">Urechidicola croceus</name>
    <dbReference type="NCBI Taxonomy" id="1850246"/>
    <lineage>
        <taxon>Bacteria</taxon>
        <taxon>Pseudomonadati</taxon>
        <taxon>Bacteroidota</taxon>
        <taxon>Flavobacteriia</taxon>
        <taxon>Flavobacteriales</taxon>
        <taxon>Flavobacteriaceae</taxon>
        <taxon>Urechidicola</taxon>
    </lineage>
</organism>
<dbReference type="RefSeq" id="WP_070237896.1">
    <property type="nucleotide sequence ID" value="NZ_CP017478.1"/>
</dbReference>
<dbReference type="PROSITE" id="PS51257">
    <property type="entry name" value="PROKAR_LIPOPROTEIN"/>
    <property type="match status" value="1"/>
</dbReference>
<dbReference type="Pfam" id="PF00578">
    <property type="entry name" value="AhpC-TSA"/>
    <property type="match status" value="1"/>
</dbReference>
<dbReference type="Proteomes" id="UP000176050">
    <property type="component" value="Chromosome"/>
</dbReference>
<dbReference type="InterPro" id="IPR000866">
    <property type="entry name" value="AhpC/TSA"/>
</dbReference>
<accession>A0A1D8PAZ9</accession>
<sequence length="408" mass="47144">MRKANYITILFLVITSLLSCKKDTEISELKTGFWRGEITIQNQQLPFIFEVLKDSEKFKINLHDGDNIIEIDEISIQNDSVLFPLHIFDIDIKAKINNESLSGTYTKNYADDYILPFKATYGKKERVDNYSANKKFDGKWSFKFENDDENNKKVALFKSENNKLKGTVMTKTGDYRFLEGFTNDDKFTLYAFDGNHLYIFKAELENDSILKGEQWSGKTAHRKFTAIKDENAELPDANKLTFLKEGFDKIEFSFPDLEGNKVTLNDSKYKNKAVILQLFGTWCPNCMDETKFYTEWYDKNKDRGVEIIGLAYEVKDDFEYAKTRVQKMIEKYNINYDFLIAGTSTSGEAGKSLPMLNHVMSFPTSIIIDKNGKVRNIHTGFSGPATGDYYLDYVREFNSIMDEILSEN</sequence>
<reference evidence="2 3" key="1">
    <citation type="submission" date="2016-10" db="EMBL/GenBank/DDBJ databases">
        <title>Lutibacter sp. LPB0138, isolated from marine gastropod.</title>
        <authorList>
            <person name="Kim E."/>
            <person name="Yi H."/>
        </authorList>
    </citation>
    <scope>NUCLEOTIDE SEQUENCE [LARGE SCALE GENOMIC DNA]</scope>
    <source>
        <strain evidence="2 3">LPB0138</strain>
    </source>
</reference>
<dbReference type="InterPro" id="IPR050553">
    <property type="entry name" value="Thioredoxin_ResA/DsbE_sf"/>
</dbReference>
<evidence type="ECO:0000313" key="2">
    <source>
        <dbReference type="EMBL" id="AOW21736.1"/>
    </source>
</evidence>
<evidence type="ECO:0000259" key="1">
    <source>
        <dbReference type="PROSITE" id="PS51352"/>
    </source>
</evidence>
<dbReference type="InterPro" id="IPR013766">
    <property type="entry name" value="Thioredoxin_domain"/>
</dbReference>
<dbReference type="GO" id="GO:0016209">
    <property type="term" value="F:antioxidant activity"/>
    <property type="evidence" value="ECO:0007669"/>
    <property type="project" value="InterPro"/>
</dbReference>